<dbReference type="OrthoDB" id="6024680at2"/>
<keyword evidence="2" id="KW-1185">Reference proteome</keyword>
<evidence type="ECO:0000313" key="1">
    <source>
        <dbReference type="EMBL" id="TWT17181.1"/>
    </source>
</evidence>
<accession>A0A5C5TSD0</accession>
<reference evidence="1 2" key="1">
    <citation type="submission" date="2019-07" db="EMBL/GenBank/DDBJ databases">
        <title>Luteimonas sp. YD-1 nov., isolated from acidic soil.</title>
        <authorList>
            <person name="Zhou J."/>
        </authorList>
    </citation>
    <scope>NUCLEOTIDE SEQUENCE [LARGE SCALE GENOMIC DNA]</scope>
    <source>
        <strain evidence="1 2">YD-1</strain>
    </source>
</reference>
<organism evidence="1 2">
    <name type="scientific">Luteimonas wenzhouensis</name>
    <dbReference type="NCBI Taxonomy" id="2599615"/>
    <lineage>
        <taxon>Bacteria</taxon>
        <taxon>Pseudomonadati</taxon>
        <taxon>Pseudomonadota</taxon>
        <taxon>Gammaproteobacteria</taxon>
        <taxon>Lysobacterales</taxon>
        <taxon>Lysobacteraceae</taxon>
        <taxon>Luteimonas</taxon>
    </lineage>
</organism>
<evidence type="ECO:0000313" key="2">
    <source>
        <dbReference type="Proteomes" id="UP000315949"/>
    </source>
</evidence>
<gene>
    <name evidence="1" type="ORF">FQY79_13900</name>
</gene>
<sequence>MHDAGTRLDAARMVALLQAYLEAEYQWQHEGSWHDIVVGLPTPGLELAYPSATSFGLLSAWNPHSVERSREENRRADDALHEVLAASGHRFLPAFAQAPNRTWREPSWLVMDMDAPGFDALSRRFGQLGSLWWRPGEPVRLRMDAARPDEHPDDAHVDWLQ</sequence>
<comment type="caution">
    <text evidence="1">The sequence shown here is derived from an EMBL/GenBank/DDBJ whole genome shotgun (WGS) entry which is preliminary data.</text>
</comment>
<name>A0A5C5TSD0_9GAMM</name>
<dbReference type="InterPro" id="IPR021710">
    <property type="entry name" value="DUF3293"/>
</dbReference>
<dbReference type="EMBL" id="VOHE01000009">
    <property type="protein sequence ID" value="TWT17181.1"/>
    <property type="molecule type" value="Genomic_DNA"/>
</dbReference>
<dbReference type="Pfam" id="PF11697">
    <property type="entry name" value="DUF3293"/>
    <property type="match status" value="1"/>
</dbReference>
<proteinExistence type="predicted"/>
<dbReference type="Proteomes" id="UP000315949">
    <property type="component" value="Unassembled WGS sequence"/>
</dbReference>
<protein>
    <submittedName>
        <fullName evidence="1">DUF3293 domain-containing protein</fullName>
    </submittedName>
</protein>
<dbReference type="AlphaFoldDB" id="A0A5C5TSD0"/>
<dbReference type="RefSeq" id="WP_146313488.1">
    <property type="nucleotide sequence ID" value="NZ_VOHE01000009.1"/>
</dbReference>